<dbReference type="SMART" id="SM00331">
    <property type="entry name" value="PP2C_SIG"/>
    <property type="match status" value="1"/>
</dbReference>
<name>A0A518D0Z9_9BACT</name>
<reference evidence="2 3" key="1">
    <citation type="submission" date="2019-02" db="EMBL/GenBank/DDBJ databases">
        <title>Deep-cultivation of Planctomycetes and their phenomic and genomic characterization uncovers novel biology.</title>
        <authorList>
            <person name="Wiegand S."/>
            <person name="Jogler M."/>
            <person name="Boedeker C."/>
            <person name="Pinto D."/>
            <person name="Vollmers J."/>
            <person name="Rivas-Marin E."/>
            <person name="Kohn T."/>
            <person name="Peeters S.H."/>
            <person name="Heuer A."/>
            <person name="Rast P."/>
            <person name="Oberbeckmann S."/>
            <person name="Bunk B."/>
            <person name="Jeske O."/>
            <person name="Meyerdierks A."/>
            <person name="Storesund J.E."/>
            <person name="Kallscheuer N."/>
            <person name="Luecker S."/>
            <person name="Lage O.M."/>
            <person name="Pohl T."/>
            <person name="Merkel B.J."/>
            <person name="Hornburger P."/>
            <person name="Mueller R.-W."/>
            <person name="Bruemmer F."/>
            <person name="Labrenz M."/>
            <person name="Spormann A.M."/>
            <person name="Op den Camp H."/>
            <person name="Overmann J."/>
            <person name="Amann R."/>
            <person name="Jetten M.S.M."/>
            <person name="Mascher T."/>
            <person name="Medema M.H."/>
            <person name="Devos D.P."/>
            <person name="Kaster A.-K."/>
            <person name="Ovreas L."/>
            <person name="Rohde M."/>
            <person name="Galperin M.Y."/>
            <person name="Jogler C."/>
        </authorList>
    </citation>
    <scope>NUCLEOTIDE SEQUENCE [LARGE SCALE GENOMIC DNA]</scope>
    <source>
        <strain evidence="2 3">Pla163</strain>
    </source>
</reference>
<dbReference type="InterPro" id="IPR036457">
    <property type="entry name" value="PPM-type-like_dom_sf"/>
</dbReference>
<gene>
    <name evidence="2" type="ORF">Pla163_22200</name>
</gene>
<proteinExistence type="predicted"/>
<dbReference type="PROSITE" id="PS51746">
    <property type="entry name" value="PPM_2"/>
    <property type="match status" value="1"/>
</dbReference>
<dbReference type="Proteomes" id="UP000319342">
    <property type="component" value="Chromosome"/>
</dbReference>
<dbReference type="OrthoDB" id="261518at2"/>
<feature type="domain" description="PPM-type phosphatase" evidence="1">
    <location>
        <begin position="36"/>
        <end position="275"/>
    </location>
</feature>
<keyword evidence="2" id="KW-0378">Hydrolase</keyword>
<dbReference type="Pfam" id="PF13672">
    <property type="entry name" value="PP2C_2"/>
    <property type="match status" value="1"/>
</dbReference>
<dbReference type="InterPro" id="IPR001932">
    <property type="entry name" value="PPM-type_phosphatase-like_dom"/>
</dbReference>
<dbReference type="Gene3D" id="3.60.40.10">
    <property type="entry name" value="PPM-type phosphatase domain"/>
    <property type="match status" value="1"/>
</dbReference>
<dbReference type="EMBL" id="CP036290">
    <property type="protein sequence ID" value="QDU85095.1"/>
    <property type="molecule type" value="Genomic_DNA"/>
</dbReference>
<dbReference type="SMART" id="SM00332">
    <property type="entry name" value="PP2Cc"/>
    <property type="match status" value="1"/>
</dbReference>
<dbReference type="AlphaFoldDB" id="A0A518D0Z9"/>
<protein>
    <recommendedName>
        <fullName evidence="1">PPM-type phosphatase domain-containing protein</fullName>
    </recommendedName>
</protein>
<dbReference type="SUPFAM" id="SSF81606">
    <property type="entry name" value="PP2C-like"/>
    <property type="match status" value="1"/>
</dbReference>
<evidence type="ECO:0000313" key="2">
    <source>
        <dbReference type="EMBL" id="QDU85095.1"/>
    </source>
</evidence>
<accession>A0A518D0Z9</accession>
<sequence length="284" mass="30542">MSTDPIEGREHAGARIHLWTDVGAVGPLALATRTGGTVIVVTRHGPHRESNEDGALVVCRDDATLIAVADGMGGMNAGEVASRITLERVAERFAEAETSEALRHAVVDGLEAANAEIVESRLGAGTTFVGLIVENDVARTIHVGDSEAYHLGRRGRLKARTLPHSPVGYELEAGHIDEEEAMVHAERHLLTNHVGMLGMRIELGAATPCAPFDRFLVGTDGLLDNLMRDEIVERACTNDEFEAARLLLEDATARMASPRGEPGKPDDLTFVLHVRARESEAVED</sequence>
<dbReference type="CDD" id="cd00143">
    <property type="entry name" value="PP2Cc"/>
    <property type="match status" value="1"/>
</dbReference>
<evidence type="ECO:0000313" key="3">
    <source>
        <dbReference type="Proteomes" id="UP000319342"/>
    </source>
</evidence>
<dbReference type="RefSeq" id="WP_145187817.1">
    <property type="nucleotide sequence ID" value="NZ_CP036290.1"/>
</dbReference>
<keyword evidence="3" id="KW-1185">Reference proteome</keyword>
<organism evidence="2 3">
    <name type="scientific">Rohdeia mirabilis</name>
    <dbReference type="NCBI Taxonomy" id="2528008"/>
    <lineage>
        <taxon>Bacteria</taxon>
        <taxon>Pseudomonadati</taxon>
        <taxon>Planctomycetota</taxon>
        <taxon>Planctomycetia</taxon>
        <taxon>Planctomycetia incertae sedis</taxon>
        <taxon>Rohdeia</taxon>
    </lineage>
</organism>
<evidence type="ECO:0000259" key="1">
    <source>
        <dbReference type="PROSITE" id="PS51746"/>
    </source>
</evidence>
<dbReference type="GO" id="GO:0016787">
    <property type="term" value="F:hydrolase activity"/>
    <property type="evidence" value="ECO:0007669"/>
    <property type="project" value="UniProtKB-KW"/>
</dbReference>